<feature type="compositionally biased region" description="Basic and acidic residues" evidence="2">
    <location>
        <begin position="359"/>
        <end position="368"/>
    </location>
</feature>
<dbReference type="GO" id="GO:0003677">
    <property type="term" value="F:DNA binding"/>
    <property type="evidence" value="ECO:0007669"/>
    <property type="project" value="TreeGrafter"/>
</dbReference>
<evidence type="ECO:0000313" key="4">
    <source>
        <dbReference type="Proteomes" id="UP001165289"/>
    </source>
</evidence>
<protein>
    <submittedName>
        <fullName evidence="3">ATPase family AAA domain-containing protein 5 isoform X3</fullName>
    </submittedName>
</protein>
<dbReference type="PANTHER" id="PTHR23389">
    <property type="entry name" value="CHROMOSOME TRANSMISSION FIDELITY FACTOR 18"/>
    <property type="match status" value="1"/>
</dbReference>
<reference evidence="3 4" key="1">
    <citation type="journal article" date="2023" name="BMC Biol.">
        <title>The compact genome of the sponge Oopsacas minuta (Hexactinellida) is lacking key metazoan core genes.</title>
        <authorList>
            <person name="Santini S."/>
            <person name="Schenkelaars Q."/>
            <person name="Jourda C."/>
            <person name="Duchesne M."/>
            <person name="Belahbib H."/>
            <person name="Rocher C."/>
            <person name="Selva M."/>
            <person name="Riesgo A."/>
            <person name="Vervoort M."/>
            <person name="Leys S.P."/>
            <person name="Kodjabachian L."/>
            <person name="Le Bivic A."/>
            <person name="Borchiellini C."/>
            <person name="Claverie J.M."/>
            <person name="Renard E."/>
        </authorList>
    </citation>
    <scope>NUCLEOTIDE SEQUENCE [LARGE SCALE GENOMIC DNA]</scope>
    <source>
        <strain evidence="3">SPO-2</strain>
    </source>
</reference>
<evidence type="ECO:0000313" key="3">
    <source>
        <dbReference type="EMBL" id="KAI6650224.1"/>
    </source>
</evidence>
<sequence>MINRSLITSFFNSPHNNVDPLQLSAVNTSPILLSPDSLESLDALSLQGDPTFENKDSSQRKHKSYLPENISILSDPTLLEEDRSIVILEDNSVINEELLPVHIQTNSNKQSTLSALFHTPTLPDTAVENLPDKREKRKAAVKASQQMTELLTHSKTTKLATDVEDGNVIASIFLSIAEKRRLRQERSEEERRLEREQKREQEIEKAKYEAFLKFATEPIIPAGPIEHANNSQTKHTPDYTHIYLWNTLQHVTQLSQDRTYNTSFKPLQYVNVEICSLIEIENNNYNFLSDETVVEDSRTLDLDTVQVLTSGREQESMMLELVEIFPYLPVKELYTYYYSLTYPNDVKTDVLSTQGLNTDSKKRTRQMETDNPIAFKSKRRRNQLSPSNQSQSKDCLIVDCITKYDTNTGTEETVQWSDKYLPVTISLLVSDTNSVSKMKEFLKEWQKVEKEDSSENSRDSSDAKSKPEMTDSSDDDFEVFLKRHRVLDEDTQGSTSSSEHALTSTMLLTGGVSAGKTSSVYVIAQEFGMKVMEINSSMNRSGRDLQLCLSEATQSFRVTSNMKNTPYKKIHLNENENPLTSYSSHFTKNSLKVQKTDFLAKPSKECAPANPVLTLTDDTVILLDEVDLLFESEKGFWPAFQHIARETKLPIFLTANEADDYERVPDIFTNHTCFQPIPVTKLSLIIILLFLVHKIKIPVTLSTDIAICFWPDLRKILHVLQFWLTPNTQFTELKKIVQNISLFLSSFIIRNESFVFNTNSLLSSHTCYNINATLRSEITHIKKSKLYLLHQQYRVRSVFSSLEIYQAKLMSTQSQFPLKTITLGDGFSPEILHIHNPEFNKFMCENTILTECYNANKLVISQYNLAEDYLENLANEKRQFDKNRIWENNLQEISENILTDRSGFLTREFGQHYLPYLKIICMSEEERQLNTRRRQFKQYLSPTLTSNLIDLLTNSELVN</sequence>
<feature type="compositionally biased region" description="Basic and acidic residues" evidence="2">
    <location>
        <begin position="446"/>
        <end position="469"/>
    </location>
</feature>
<feature type="coiled-coil region" evidence="1">
    <location>
        <begin position="176"/>
        <end position="206"/>
    </location>
</feature>
<organism evidence="3 4">
    <name type="scientific">Oopsacas minuta</name>
    <dbReference type="NCBI Taxonomy" id="111878"/>
    <lineage>
        <taxon>Eukaryota</taxon>
        <taxon>Metazoa</taxon>
        <taxon>Porifera</taxon>
        <taxon>Hexactinellida</taxon>
        <taxon>Hexasterophora</taxon>
        <taxon>Lyssacinosida</taxon>
        <taxon>Leucopsacidae</taxon>
        <taxon>Oopsacas</taxon>
    </lineage>
</organism>
<dbReference type="Gene3D" id="3.40.50.300">
    <property type="entry name" value="P-loop containing nucleotide triphosphate hydrolases"/>
    <property type="match status" value="1"/>
</dbReference>
<feature type="region of interest" description="Disordered" evidence="2">
    <location>
        <begin position="355"/>
        <end position="390"/>
    </location>
</feature>
<dbReference type="SUPFAM" id="SSF52540">
    <property type="entry name" value="P-loop containing nucleoside triphosphate hydrolases"/>
    <property type="match status" value="1"/>
</dbReference>
<dbReference type="PANTHER" id="PTHR23389:SF21">
    <property type="entry name" value="ATPASE FAMILY AAA DOMAIN-CONTAINING PROTEIN 5"/>
    <property type="match status" value="1"/>
</dbReference>
<comment type="caution">
    <text evidence="3">The sequence shown here is derived from an EMBL/GenBank/DDBJ whole genome shotgun (WGS) entry which is preliminary data.</text>
</comment>
<feature type="region of interest" description="Disordered" evidence="2">
    <location>
        <begin position="446"/>
        <end position="474"/>
    </location>
</feature>
<dbReference type="GO" id="GO:0005634">
    <property type="term" value="C:nucleus"/>
    <property type="evidence" value="ECO:0007669"/>
    <property type="project" value="TreeGrafter"/>
</dbReference>
<dbReference type="Proteomes" id="UP001165289">
    <property type="component" value="Unassembled WGS sequence"/>
</dbReference>
<dbReference type="GO" id="GO:0061860">
    <property type="term" value="F:DNA clamp unloader activity"/>
    <property type="evidence" value="ECO:0007669"/>
    <property type="project" value="TreeGrafter"/>
</dbReference>
<dbReference type="AlphaFoldDB" id="A0AAV7JNX8"/>
<dbReference type="InterPro" id="IPR027417">
    <property type="entry name" value="P-loop_NTPase"/>
</dbReference>
<evidence type="ECO:0000256" key="2">
    <source>
        <dbReference type="SAM" id="MobiDB-lite"/>
    </source>
</evidence>
<proteinExistence type="predicted"/>
<name>A0AAV7JNX8_9METZ</name>
<evidence type="ECO:0000256" key="1">
    <source>
        <dbReference type="SAM" id="Coils"/>
    </source>
</evidence>
<keyword evidence="1" id="KW-0175">Coiled coil</keyword>
<gene>
    <name evidence="3" type="ORF">LOD99_6141</name>
</gene>
<dbReference type="EMBL" id="JAKMXF010000313">
    <property type="protein sequence ID" value="KAI6650224.1"/>
    <property type="molecule type" value="Genomic_DNA"/>
</dbReference>
<keyword evidence="4" id="KW-1185">Reference proteome</keyword>
<accession>A0AAV7JNX8</accession>